<evidence type="ECO:0000256" key="12">
    <source>
        <dbReference type="ARBA" id="ARBA00025712"/>
    </source>
</evidence>
<evidence type="ECO:0000256" key="7">
    <source>
        <dbReference type="ARBA" id="ARBA00022989"/>
    </source>
</evidence>
<keyword evidence="4" id="KW-0812">Transmembrane</keyword>
<dbReference type="PROSITE" id="PS51296">
    <property type="entry name" value="RIESKE"/>
    <property type="match status" value="1"/>
</dbReference>
<dbReference type="EMBL" id="ABCS01000006">
    <property type="protein sequence ID" value="EDM80971.1"/>
    <property type="molecule type" value="Genomic_DNA"/>
</dbReference>
<name>A6FZ87_9BACT</name>
<dbReference type="Pfam" id="PF19298">
    <property type="entry name" value="KshA_C"/>
    <property type="match status" value="1"/>
</dbReference>
<keyword evidence="9" id="KW-0408">Iron</keyword>
<keyword evidence="11" id="KW-0472">Membrane</keyword>
<evidence type="ECO:0000256" key="16">
    <source>
        <dbReference type="ARBA" id="ARBA00049548"/>
    </source>
</evidence>
<keyword evidence="10" id="KW-0411">Iron-sulfur</keyword>
<accession>A6FZ87</accession>
<comment type="catalytic activity">
    <reaction evidence="15">
        <text>cholesterol + NADH + O2 + H(+) = 7-dehydrocholesterol + NAD(+) + 2 H2O</text>
        <dbReference type="Rhea" id="RHEA:51644"/>
        <dbReference type="ChEBI" id="CHEBI:15377"/>
        <dbReference type="ChEBI" id="CHEBI:15378"/>
        <dbReference type="ChEBI" id="CHEBI:15379"/>
        <dbReference type="ChEBI" id="CHEBI:16113"/>
        <dbReference type="ChEBI" id="CHEBI:17759"/>
        <dbReference type="ChEBI" id="CHEBI:57540"/>
        <dbReference type="ChEBI" id="CHEBI:57945"/>
        <dbReference type="EC" id="1.14.19.21"/>
    </reaction>
    <physiologicalReaction direction="left-to-right" evidence="15">
        <dbReference type="Rhea" id="RHEA:51645"/>
    </physiologicalReaction>
</comment>
<evidence type="ECO:0000256" key="14">
    <source>
        <dbReference type="ARBA" id="ARBA00026095"/>
    </source>
</evidence>
<evidence type="ECO:0000256" key="6">
    <source>
        <dbReference type="ARBA" id="ARBA00022723"/>
    </source>
</evidence>
<dbReference type="GO" id="GO:0016020">
    <property type="term" value="C:membrane"/>
    <property type="evidence" value="ECO:0007669"/>
    <property type="project" value="UniProtKB-SubCell"/>
</dbReference>
<comment type="caution">
    <text evidence="18">The sequence shown here is derived from an EMBL/GenBank/DDBJ whole genome shotgun (WGS) entry which is preliminary data.</text>
</comment>
<dbReference type="GO" id="GO:0051537">
    <property type="term" value="F:2 iron, 2 sulfur cluster binding"/>
    <property type="evidence" value="ECO:0007669"/>
    <property type="project" value="UniProtKB-KW"/>
</dbReference>
<dbReference type="AlphaFoldDB" id="A6FZ87"/>
<dbReference type="SUPFAM" id="SSF55961">
    <property type="entry name" value="Bet v1-like"/>
    <property type="match status" value="1"/>
</dbReference>
<protein>
    <recommendedName>
        <fullName evidence="14">cholesterol 7-desaturase</fullName>
        <ecNumber evidence="14">1.14.19.21</ecNumber>
    </recommendedName>
</protein>
<dbReference type="GO" id="GO:0008203">
    <property type="term" value="P:cholesterol metabolic process"/>
    <property type="evidence" value="ECO:0007669"/>
    <property type="project" value="InterPro"/>
</dbReference>
<dbReference type="eggNOG" id="COG4638">
    <property type="taxonomic scope" value="Bacteria"/>
</dbReference>
<dbReference type="Pfam" id="PF00355">
    <property type="entry name" value="Rieske"/>
    <property type="match status" value="1"/>
</dbReference>
<dbReference type="GO" id="GO:0046872">
    <property type="term" value="F:metal ion binding"/>
    <property type="evidence" value="ECO:0007669"/>
    <property type="project" value="UniProtKB-KW"/>
</dbReference>
<evidence type="ECO:0000256" key="8">
    <source>
        <dbReference type="ARBA" id="ARBA00023002"/>
    </source>
</evidence>
<dbReference type="InterPro" id="IPR050584">
    <property type="entry name" value="Cholesterol_7-desaturase"/>
</dbReference>
<dbReference type="EC" id="1.14.19.21" evidence="14"/>
<comment type="cofactor">
    <cofactor evidence="1">
        <name>Fe cation</name>
        <dbReference type="ChEBI" id="CHEBI:24875"/>
    </cofactor>
</comment>
<evidence type="ECO:0000259" key="17">
    <source>
        <dbReference type="PROSITE" id="PS51296"/>
    </source>
</evidence>
<dbReference type="Proteomes" id="UP000005801">
    <property type="component" value="Unassembled WGS sequence"/>
</dbReference>
<evidence type="ECO:0000256" key="5">
    <source>
        <dbReference type="ARBA" id="ARBA00022714"/>
    </source>
</evidence>
<evidence type="ECO:0000313" key="19">
    <source>
        <dbReference type="Proteomes" id="UP000005801"/>
    </source>
</evidence>
<evidence type="ECO:0000256" key="2">
    <source>
        <dbReference type="ARBA" id="ARBA00004370"/>
    </source>
</evidence>
<dbReference type="PANTHER" id="PTHR21266:SF32">
    <property type="entry name" value="CHOLESTEROL 7-DESATURASE NVD"/>
    <property type="match status" value="1"/>
</dbReference>
<keyword evidence="6" id="KW-0479">Metal-binding</keyword>
<keyword evidence="5" id="KW-0001">2Fe-2S</keyword>
<dbReference type="GO" id="GO:0170056">
    <property type="term" value="F:cholesterol 7-desaturase [NAD(P)H] activity"/>
    <property type="evidence" value="ECO:0007669"/>
    <property type="project" value="UniProtKB-EC"/>
</dbReference>
<dbReference type="Gene3D" id="2.102.10.10">
    <property type="entry name" value="Rieske [2Fe-2S] iron-sulphur domain"/>
    <property type="match status" value="1"/>
</dbReference>
<comment type="similarity">
    <text evidence="13">Belongs to the cholesterol 7-desaturase family.</text>
</comment>
<dbReference type="InterPro" id="IPR017941">
    <property type="entry name" value="Rieske_2Fe-2S"/>
</dbReference>
<evidence type="ECO:0000256" key="1">
    <source>
        <dbReference type="ARBA" id="ARBA00001962"/>
    </source>
</evidence>
<dbReference type="OrthoDB" id="7456916at2"/>
<gene>
    <name evidence="18" type="ORF">PPSIR1_25366</name>
</gene>
<dbReference type="GO" id="GO:0005737">
    <property type="term" value="C:cytoplasm"/>
    <property type="evidence" value="ECO:0007669"/>
    <property type="project" value="TreeGrafter"/>
</dbReference>
<dbReference type="Gene3D" id="3.90.380.10">
    <property type="entry name" value="Naphthalene 1,2-dioxygenase Alpha Subunit, Chain A, domain 1"/>
    <property type="match status" value="1"/>
</dbReference>
<evidence type="ECO:0000256" key="9">
    <source>
        <dbReference type="ARBA" id="ARBA00023004"/>
    </source>
</evidence>
<comment type="catalytic activity">
    <reaction evidence="16">
        <text>cholesterol + NADPH + O2 + H(+) = 7-dehydrocholesterol + NADP(+) + 2 H2O</text>
        <dbReference type="Rhea" id="RHEA:45024"/>
        <dbReference type="ChEBI" id="CHEBI:15377"/>
        <dbReference type="ChEBI" id="CHEBI:15378"/>
        <dbReference type="ChEBI" id="CHEBI:15379"/>
        <dbReference type="ChEBI" id="CHEBI:16113"/>
        <dbReference type="ChEBI" id="CHEBI:17759"/>
        <dbReference type="ChEBI" id="CHEBI:57783"/>
        <dbReference type="ChEBI" id="CHEBI:58349"/>
        <dbReference type="EC" id="1.14.19.21"/>
    </reaction>
    <physiologicalReaction direction="left-to-right" evidence="16">
        <dbReference type="Rhea" id="RHEA:45025"/>
    </physiologicalReaction>
</comment>
<organism evidence="18 19">
    <name type="scientific">Plesiocystis pacifica SIR-1</name>
    <dbReference type="NCBI Taxonomy" id="391625"/>
    <lineage>
        <taxon>Bacteria</taxon>
        <taxon>Pseudomonadati</taxon>
        <taxon>Myxococcota</taxon>
        <taxon>Polyangia</taxon>
        <taxon>Nannocystales</taxon>
        <taxon>Nannocystaceae</taxon>
        <taxon>Plesiocystis</taxon>
    </lineage>
</organism>
<dbReference type="InterPro" id="IPR036922">
    <property type="entry name" value="Rieske_2Fe-2S_sf"/>
</dbReference>
<keyword evidence="7" id="KW-1133">Transmembrane helix</keyword>
<proteinExistence type="inferred from homology"/>
<dbReference type="InterPro" id="IPR045605">
    <property type="entry name" value="KshA-like_C"/>
</dbReference>
<evidence type="ECO:0000256" key="15">
    <source>
        <dbReference type="ARBA" id="ARBA00047853"/>
    </source>
</evidence>
<evidence type="ECO:0000256" key="13">
    <source>
        <dbReference type="ARBA" id="ARBA00025729"/>
    </source>
</evidence>
<dbReference type="SUPFAM" id="SSF50022">
    <property type="entry name" value="ISP domain"/>
    <property type="match status" value="1"/>
</dbReference>
<evidence type="ECO:0000256" key="11">
    <source>
        <dbReference type="ARBA" id="ARBA00023136"/>
    </source>
</evidence>
<sequence>MSQSRPSTAVRQATYPAGFPDGWYRLAASKDLEPGKIEYRECLGRQLVVYRSQDGRSVHAMSAFCPHLGANLAHGCVKGEQLECPFHQWQLRPDGKVGHVPYTNKLPVRTQQETWPIREKHGQVFIYYRGGGHKACALDEVPYEIPDIPEVEDGRFVHRGVHDAGTVKMHLIEFAENSVDFAHFAPVHGEMFIPWTAIKVPGIQIEHVADWEPDPEQPHIAYFKNDAVLHILGRKVDKTKAKAMITFIGPGSVVTFRFKIPDVGEIVMYQTHLPLSEMEQKVDFTWYADKSIPRMLVSYVVGNWVSQWANDIDIWENKVYLDKPALVKGDGPVHRMRRWYRQFYPETRGPTEAGAESAAE</sequence>
<evidence type="ECO:0000256" key="4">
    <source>
        <dbReference type="ARBA" id="ARBA00022692"/>
    </source>
</evidence>
<evidence type="ECO:0000313" key="18">
    <source>
        <dbReference type="EMBL" id="EDM80971.1"/>
    </source>
</evidence>
<keyword evidence="8" id="KW-0560">Oxidoreductase</keyword>
<evidence type="ECO:0000256" key="10">
    <source>
        <dbReference type="ARBA" id="ARBA00023014"/>
    </source>
</evidence>
<comment type="pathway">
    <text evidence="3">Hormone biosynthesis.</text>
</comment>
<reference evidence="18 19" key="1">
    <citation type="submission" date="2007-06" db="EMBL/GenBank/DDBJ databases">
        <authorList>
            <person name="Shimkets L."/>
            <person name="Ferriera S."/>
            <person name="Johnson J."/>
            <person name="Kravitz S."/>
            <person name="Beeson K."/>
            <person name="Sutton G."/>
            <person name="Rogers Y.-H."/>
            <person name="Friedman R."/>
            <person name="Frazier M."/>
            <person name="Venter J.C."/>
        </authorList>
    </citation>
    <scope>NUCLEOTIDE SEQUENCE [LARGE SCALE GENOMIC DNA]</scope>
    <source>
        <strain evidence="18 19">SIR-1</strain>
    </source>
</reference>
<evidence type="ECO:0000256" key="3">
    <source>
        <dbReference type="ARBA" id="ARBA00004972"/>
    </source>
</evidence>
<feature type="domain" description="Rieske" evidence="17">
    <location>
        <begin position="24"/>
        <end position="126"/>
    </location>
</feature>
<comment type="subcellular location">
    <subcellularLocation>
        <location evidence="2">Membrane</location>
    </subcellularLocation>
</comment>
<dbReference type="RefSeq" id="WP_006969786.1">
    <property type="nucleotide sequence ID" value="NZ_ABCS01000006.1"/>
</dbReference>
<dbReference type="STRING" id="391625.PPSIR1_25366"/>
<comment type="pathway">
    <text evidence="12">Steroid hormone biosynthesis; dafachronic acid biosynthesis.</text>
</comment>
<keyword evidence="19" id="KW-1185">Reference proteome</keyword>
<dbReference type="PANTHER" id="PTHR21266">
    <property type="entry name" value="IRON-SULFUR DOMAIN CONTAINING PROTEIN"/>
    <property type="match status" value="1"/>
</dbReference>